<evidence type="ECO:0000256" key="2">
    <source>
        <dbReference type="ARBA" id="ARBA00013064"/>
    </source>
</evidence>
<dbReference type="Gene3D" id="3.40.50.2300">
    <property type="match status" value="1"/>
</dbReference>
<evidence type="ECO:0000256" key="3">
    <source>
        <dbReference type="ARBA" id="ARBA00022801"/>
    </source>
</evidence>
<evidence type="ECO:0000259" key="5">
    <source>
        <dbReference type="SMART" id="SM00226"/>
    </source>
</evidence>
<comment type="similarity">
    <text evidence="1">Belongs to the low molecular weight phosphotyrosine protein phosphatase family.</text>
</comment>
<accession>A0A3B0WIM6</accession>
<dbReference type="FunFam" id="3.40.50.2300:FF:000113">
    <property type="entry name" value="Low molecular weight protein-tyrosine-phosphatase"/>
    <property type="match status" value="1"/>
</dbReference>
<evidence type="ECO:0000313" key="6">
    <source>
        <dbReference type="EMBL" id="VAW44336.1"/>
    </source>
</evidence>
<dbReference type="AlphaFoldDB" id="A0A3B0WIM6"/>
<name>A0A3B0WIM6_9ZZZZ</name>
<dbReference type="SMART" id="SM00226">
    <property type="entry name" value="LMWPc"/>
    <property type="match status" value="1"/>
</dbReference>
<evidence type="ECO:0000256" key="1">
    <source>
        <dbReference type="ARBA" id="ARBA00011063"/>
    </source>
</evidence>
<gene>
    <name evidence="6" type="ORF">MNBD_GAMMA04-185</name>
</gene>
<dbReference type="PRINTS" id="PR00719">
    <property type="entry name" value="LMWPTPASE"/>
</dbReference>
<dbReference type="PANTHER" id="PTHR11717">
    <property type="entry name" value="LOW MOLECULAR WEIGHT PROTEIN TYROSINE PHOSPHATASE"/>
    <property type="match status" value="1"/>
</dbReference>
<organism evidence="6">
    <name type="scientific">hydrothermal vent metagenome</name>
    <dbReference type="NCBI Taxonomy" id="652676"/>
    <lineage>
        <taxon>unclassified sequences</taxon>
        <taxon>metagenomes</taxon>
        <taxon>ecological metagenomes</taxon>
    </lineage>
</organism>
<dbReference type="InterPro" id="IPR017867">
    <property type="entry name" value="Tyr_phospatase_low_mol_wt"/>
</dbReference>
<dbReference type="EMBL" id="UOFB01000034">
    <property type="protein sequence ID" value="VAW44336.1"/>
    <property type="molecule type" value="Genomic_DNA"/>
</dbReference>
<evidence type="ECO:0000256" key="4">
    <source>
        <dbReference type="ARBA" id="ARBA00022912"/>
    </source>
</evidence>
<dbReference type="PANTHER" id="PTHR11717:SF7">
    <property type="entry name" value="LOW MOLECULAR WEIGHT PHOSPHOTYROSINE PROTEIN PHOSPHATASE"/>
    <property type="match status" value="1"/>
</dbReference>
<dbReference type="GO" id="GO:0004725">
    <property type="term" value="F:protein tyrosine phosphatase activity"/>
    <property type="evidence" value="ECO:0007669"/>
    <property type="project" value="UniProtKB-EC"/>
</dbReference>
<dbReference type="CDD" id="cd16343">
    <property type="entry name" value="LMWPTP"/>
    <property type="match status" value="1"/>
</dbReference>
<feature type="domain" description="Phosphotyrosine protein phosphatase I" evidence="5">
    <location>
        <begin position="7"/>
        <end position="156"/>
    </location>
</feature>
<dbReference type="EC" id="3.1.3.48" evidence="2"/>
<dbReference type="InterPro" id="IPR050438">
    <property type="entry name" value="LMW_PTPase"/>
</dbReference>
<dbReference type="InterPro" id="IPR023485">
    <property type="entry name" value="Ptyr_pPase"/>
</dbReference>
<dbReference type="Pfam" id="PF01451">
    <property type="entry name" value="LMWPc"/>
    <property type="match status" value="1"/>
</dbReference>
<proteinExistence type="inferred from homology"/>
<keyword evidence="3 6" id="KW-0378">Hydrolase</keyword>
<reference evidence="6" key="1">
    <citation type="submission" date="2018-06" db="EMBL/GenBank/DDBJ databases">
        <authorList>
            <person name="Zhirakovskaya E."/>
        </authorList>
    </citation>
    <scope>NUCLEOTIDE SEQUENCE</scope>
</reference>
<protein>
    <recommendedName>
        <fullName evidence="2">protein-tyrosine-phosphatase</fullName>
        <ecNumber evidence="2">3.1.3.48</ecNumber>
    </recommendedName>
</protein>
<sequence>MKMAKKVSVLFVCLGNICRSPTAHGIFRHLVKSEGLEELIEIDSAGTAAFHIGKSPDTRSTRVAKERGIDMSDLRARQVDLGDFYQYDYVLAMDEANFFNLKEMALPEHYDRIKLFLEFASDYDEIEVPDPYYGGAQGFDHVFDLVESASRGLLQHIRQKNL</sequence>
<dbReference type="SUPFAM" id="SSF52788">
    <property type="entry name" value="Phosphotyrosine protein phosphatases I"/>
    <property type="match status" value="1"/>
</dbReference>
<keyword evidence="4" id="KW-0904">Protein phosphatase</keyword>
<dbReference type="InterPro" id="IPR036196">
    <property type="entry name" value="Ptyr_pPase_sf"/>
</dbReference>